<dbReference type="InterPro" id="IPR036397">
    <property type="entry name" value="RNaseH_sf"/>
</dbReference>
<dbReference type="InterPro" id="IPR041588">
    <property type="entry name" value="Integrase_H2C2"/>
</dbReference>
<dbReference type="EMBL" id="JBJJXI010000049">
    <property type="protein sequence ID" value="KAL3401043.1"/>
    <property type="molecule type" value="Genomic_DNA"/>
</dbReference>
<dbReference type="InterPro" id="IPR012337">
    <property type="entry name" value="RNaseH-like_sf"/>
</dbReference>
<comment type="caution">
    <text evidence="3">The sequence shown here is derived from an EMBL/GenBank/DDBJ whole genome shotgun (WGS) entry which is preliminary data.</text>
</comment>
<evidence type="ECO:0000256" key="1">
    <source>
        <dbReference type="ARBA" id="ARBA00012493"/>
    </source>
</evidence>
<protein>
    <recommendedName>
        <fullName evidence="1">RNA-directed DNA polymerase</fullName>
        <ecNumber evidence="1">2.7.7.49</ecNumber>
    </recommendedName>
</protein>
<accession>A0ABD2X7Z4</accession>
<sequence>MYGSPTLAVILSQPLDAALARRRRQVEYLSMFIVMLEYLPGPENAVADAPSRLDEADSASPPGPGLAALASCIDALTLPLKLPLDELTTAQANEDELRGLIKDPSPPLKLVKVVRRPSNQQIFAEVSSDRIRPCVPGPLRYKVFESFHSLAHPSSKITDKLIRKFYIWPSMSRDISLYCKTYMPCQQSKISSAPFRGFYYLLTMIDRFSRWPEAVPLQDILAETVTRAFVKHWVSLFGSPSVLTTDQGTQFESWLFEEISRAFGIEKIHTTPYHPQANGMIERFHRDIKAAFMCRGETGDWLDSLPTMLLGLRTRPILDTDLSPAEMLYGRALRIPVSLKELLNEDLPDSESTISQDKIIIDDRPEQTKTLKNSLNNGKNFPDLAISSKIRGLHNDFLQLDYVPLSQPPLRGAMLHDELELGLDVSPNKLPTSRGYMDEGRRTSRSECLYSDLRNITGISSPITCQLFIAKYINYYLRGSINTAMSDLVTATLKSSHLQSKRNKLERVLKRKRGKYLEKCPDIEEKHKITKKLKKASLIRSANLEMPIELNSVYYVFESSMFDSIFELCHSAFSNFYTYSFQVSESCKMHNVAA</sequence>
<dbReference type="Pfam" id="PF17921">
    <property type="entry name" value="Integrase_H2C2"/>
    <property type="match status" value="1"/>
</dbReference>
<proteinExistence type="predicted"/>
<name>A0ABD2X7Z4_9HYME</name>
<dbReference type="AlphaFoldDB" id="A0ABD2X7Z4"/>
<dbReference type="EC" id="2.7.7.49" evidence="1"/>
<reference evidence="3 4" key="1">
    <citation type="journal article" date="2024" name="bioRxiv">
        <title>A reference genome for Trichogramma kaykai: A tiny desert-dwelling parasitoid wasp with competing sex-ratio distorters.</title>
        <authorList>
            <person name="Culotta J."/>
            <person name="Lindsey A.R."/>
        </authorList>
    </citation>
    <scope>NUCLEOTIDE SEQUENCE [LARGE SCALE GENOMIC DNA]</scope>
    <source>
        <strain evidence="3 4">KSX58</strain>
    </source>
</reference>
<dbReference type="PANTHER" id="PTHR37984">
    <property type="entry name" value="PROTEIN CBG26694"/>
    <property type="match status" value="1"/>
</dbReference>
<dbReference type="SUPFAM" id="SSF53098">
    <property type="entry name" value="Ribonuclease H-like"/>
    <property type="match status" value="1"/>
</dbReference>
<organism evidence="3 4">
    <name type="scientific">Trichogramma kaykai</name>
    <dbReference type="NCBI Taxonomy" id="54128"/>
    <lineage>
        <taxon>Eukaryota</taxon>
        <taxon>Metazoa</taxon>
        <taxon>Ecdysozoa</taxon>
        <taxon>Arthropoda</taxon>
        <taxon>Hexapoda</taxon>
        <taxon>Insecta</taxon>
        <taxon>Pterygota</taxon>
        <taxon>Neoptera</taxon>
        <taxon>Endopterygota</taxon>
        <taxon>Hymenoptera</taxon>
        <taxon>Apocrita</taxon>
        <taxon>Proctotrupomorpha</taxon>
        <taxon>Chalcidoidea</taxon>
        <taxon>Trichogrammatidae</taxon>
        <taxon>Trichogramma</taxon>
    </lineage>
</organism>
<keyword evidence="4" id="KW-1185">Reference proteome</keyword>
<evidence type="ECO:0000313" key="4">
    <source>
        <dbReference type="Proteomes" id="UP001627154"/>
    </source>
</evidence>
<dbReference type="Gene3D" id="3.30.420.10">
    <property type="entry name" value="Ribonuclease H-like superfamily/Ribonuclease H"/>
    <property type="match status" value="1"/>
</dbReference>
<dbReference type="InterPro" id="IPR001584">
    <property type="entry name" value="Integrase_cat-core"/>
</dbReference>
<gene>
    <name evidence="3" type="ORF">TKK_005683</name>
</gene>
<dbReference type="PANTHER" id="PTHR37984:SF15">
    <property type="entry name" value="INTEGRASE CATALYTIC DOMAIN-CONTAINING PROTEIN"/>
    <property type="match status" value="1"/>
</dbReference>
<evidence type="ECO:0000313" key="3">
    <source>
        <dbReference type="EMBL" id="KAL3401043.1"/>
    </source>
</evidence>
<dbReference type="GO" id="GO:0003964">
    <property type="term" value="F:RNA-directed DNA polymerase activity"/>
    <property type="evidence" value="ECO:0007669"/>
    <property type="project" value="UniProtKB-EC"/>
</dbReference>
<dbReference type="Pfam" id="PF00665">
    <property type="entry name" value="rve"/>
    <property type="match status" value="1"/>
</dbReference>
<dbReference type="Proteomes" id="UP001627154">
    <property type="component" value="Unassembled WGS sequence"/>
</dbReference>
<evidence type="ECO:0000259" key="2">
    <source>
        <dbReference type="PROSITE" id="PS50994"/>
    </source>
</evidence>
<dbReference type="Gene3D" id="1.10.340.70">
    <property type="match status" value="1"/>
</dbReference>
<feature type="domain" description="Integrase catalytic" evidence="2">
    <location>
        <begin position="180"/>
        <end position="332"/>
    </location>
</feature>
<dbReference type="InterPro" id="IPR050951">
    <property type="entry name" value="Retrovirus_Pol_polyprotein"/>
</dbReference>
<dbReference type="PROSITE" id="PS50994">
    <property type="entry name" value="INTEGRASE"/>
    <property type="match status" value="1"/>
</dbReference>